<dbReference type="GO" id="GO:0072686">
    <property type="term" value="C:mitotic spindle"/>
    <property type="evidence" value="ECO:0007669"/>
    <property type="project" value="TreeGrafter"/>
</dbReference>
<feature type="compositionally biased region" description="Basic and acidic residues" evidence="8">
    <location>
        <begin position="15"/>
        <end position="24"/>
    </location>
</feature>
<keyword evidence="9" id="KW-0812">Transmembrane</keyword>
<evidence type="ECO:0000256" key="9">
    <source>
        <dbReference type="SAM" id="Phobius"/>
    </source>
</evidence>
<keyword evidence="5" id="KW-0498">Mitosis</keyword>
<dbReference type="InterPro" id="IPR008672">
    <property type="entry name" value="Mad1"/>
</dbReference>
<dbReference type="Gene3D" id="6.10.250.90">
    <property type="match status" value="1"/>
</dbReference>
<feature type="transmembrane region" description="Helical" evidence="9">
    <location>
        <begin position="665"/>
        <end position="691"/>
    </location>
</feature>
<organism evidence="10">
    <name type="scientific">Aureobasidium pullulans</name>
    <name type="common">Black yeast</name>
    <name type="synonym">Pullularia pullulans</name>
    <dbReference type="NCBI Taxonomy" id="5580"/>
    <lineage>
        <taxon>Eukaryota</taxon>
        <taxon>Fungi</taxon>
        <taxon>Dikarya</taxon>
        <taxon>Ascomycota</taxon>
        <taxon>Pezizomycotina</taxon>
        <taxon>Dothideomycetes</taxon>
        <taxon>Dothideomycetidae</taxon>
        <taxon>Dothideales</taxon>
        <taxon>Saccotheciaceae</taxon>
        <taxon>Aureobasidium</taxon>
    </lineage>
</organism>
<keyword evidence="7" id="KW-0131">Cell cycle</keyword>
<keyword evidence="9" id="KW-0472">Membrane</keyword>
<feature type="compositionally biased region" description="Low complexity" evidence="8">
    <location>
        <begin position="88"/>
        <end position="100"/>
    </location>
</feature>
<dbReference type="PANTHER" id="PTHR23168:SF0">
    <property type="entry name" value="MITOTIC SPINDLE ASSEMBLY CHECKPOINT PROTEIN MAD1"/>
    <property type="match status" value="1"/>
</dbReference>
<comment type="caution">
    <text evidence="10">The sequence shown here is derived from an EMBL/GenBank/DDBJ whole genome shotgun (WGS) entry which is preliminary data.</text>
</comment>
<evidence type="ECO:0000256" key="1">
    <source>
        <dbReference type="ARBA" id="ARBA00004123"/>
    </source>
</evidence>
<reference evidence="10" key="1">
    <citation type="submission" date="2018-10" db="EMBL/GenBank/DDBJ databases">
        <title>Fifty Aureobasidium pullulans genomes reveal a recombining polyextremotolerant generalist.</title>
        <authorList>
            <person name="Gostincar C."/>
            <person name="Turk M."/>
            <person name="Zajc J."/>
            <person name="Gunde-Cimerman N."/>
        </authorList>
    </citation>
    <scope>NUCLEOTIDE SEQUENCE [LARGE SCALE GENOMIC DNA]</scope>
    <source>
        <strain evidence="10">EXF-10085</strain>
    </source>
</reference>
<feature type="transmembrane region" description="Helical" evidence="9">
    <location>
        <begin position="728"/>
        <end position="750"/>
    </location>
</feature>
<evidence type="ECO:0000256" key="3">
    <source>
        <dbReference type="ARBA" id="ARBA00022019"/>
    </source>
</evidence>
<dbReference type="GO" id="GO:0007094">
    <property type="term" value="P:mitotic spindle assembly checkpoint signaling"/>
    <property type="evidence" value="ECO:0007669"/>
    <property type="project" value="InterPro"/>
</dbReference>
<evidence type="ECO:0000256" key="7">
    <source>
        <dbReference type="ARBA" id="ARBA00023306"/>
    </source>
</evidence>
<feature type="region of interest" description="Disordered" evidence="8">
    <location>
        <begin position="1"/>
        <end position="24"/>
    </location>
</feature>
<dbReference type="Pfam" id="PF05557">
    <property type="entry name" value="MAD"/>
    <property type="match status" value="1"/>
</dbReference>
<evidence type="ECO:0000256" key="6">
    <source>
        <dbReference type="ARBA" id="ARBA00023242"/>
    </source>
</evidence>
<evidence type="ECO:0000256" key="2">
    <source>
        <dbReference type="ARBA" id="ARBA00008029"/>
    </source>
</evidence>
<feature type="compositionally biased region" description="Polar residues" evidence="8">
    <location>
        <begin position="458"/>
        <end position="470"/>
    </location>
</feature>
<dbReference type="GO" id="GO:0005635">
    <property type="term" value="C:nuclear envelope"/>
    <property type="evidence" value="ECO:0007669"/>
    <property type="project" value="TreeGrafter"/>
</dbReference>
<feature type="region of interest" description="Disordered" evidence="8">
    <location>
        <begin position="73"/>
        <end position="105"/>
    </location>
</feature>
<dbReference type="GO" id="GO:0051315">
    <property type="term" value="P:attachment of mitotic spindle microtubules to kinetochore"/>
    <property type="evidence" value="ECO:0007669"/>
    <property type="project" value="TreeGrafter"/>
</dbReference>
<sequence>MARNAIQPSFDFFTGEERSPARQPLRETFRQSTATVARPDIANESLRAQLNTLQYELDSLKQEKELTALQQASEIRDAEQRAERDFKSAQAAESTAQQSAKKLDQLTREVNDIENRHTNEKIQLERKIRTLQDDNQSLREDLEDAESRLSSAEREHKHGLNDIEARHSALQASFEEAQRDLESKVSALQSTQQRLSQRESETGDLENEILRLKAQTGDSETLGIIKRELSEQVAHIKRLESTNRDQSAELKQLRKTHKSVEIVQEEKRALEQKVRAMEDLRKELAEAQLQKQILEDERRSWTSYLESEAAGREEMTFDSPEDMAKAFVNERMERFTLIEKLGAIQPELTVRDANIKTLEDEKVQLRAEIEKLKGAGTTSSTAAPIDAKARARLERQKNLAIKEVEYLRAQMKAFEAEENEFQPEKANQEENKRTQELEVLIDQYRSEVEALSAEMKQLESSTPAAPTQSLKRPHEEESDERLGEMRRKTRTLQDDLTALQTRYSTIETELKAKTSQLNALRESSRTRVLELRENPTAQAEAIKMTTLRTLKEENAALLEQLEGRPNAATKVVPISTLDHARLQMSELEAAIAQRDKKQLRLKSIWSAKFLEFAEAVAATLGWKVVFQPNGRFKVTSILYPTSINKDGEEEENSILFDGEKVVGPILLYLIIVPVIPIFFILILIFITFSIFVAANKDLNIFLFVVMDMVILVLPLCQRSDHAFFQFKIIQILLCIFRLLFLNHSHSLGLFDRRKQWIVRRTTLPPGFTVYDFFFFLQDLNPSCHFQRFQEFLNRLFDLCRSRMSDRIIL</sequence>
<evidence type="ECO:0000256" key="5">
    <source>
        <dbReference type="ARBA" id="ARBA00022776"/>
    </source>
</evidence>
<feature type="transmembrane region" description="Helical" evidence="9">
    <location>
        <begin position="698"/>
        <end position="716"/>
    </location>
</feature>
<gene>
    <name evidence="10" type="ORF">D6D13_09210</name>
</gene>
<comment type="subcellular location">
    <subcellularLocation>
        <location evidence="1">Nucleus</location>
    </subcellularLocation>
</comment>
<keyword evidence="4" id="KW-0132">Cell division</keyword>
<proteinExistence type="inferred from homology"/>
<protein>
    <recommendedName>
        <fullName evidence="3">Spindle assembly checkpoint component MAD1</fullName>
    </recommendedName>
</protein>
<dbReference type="GO" id="GO:0000776">
    <property type="term" value="C:kinetochore"/>
    <property type="evidence" value="ECO:0007669"/>
    <property type="project" value="TreeGrafter"/>
</dbReference>
<evidence type="ECO:0000256" key="8">
    <source>
        <dbReference type="SAM" id="MobiDB-lite"/>
    </source>
</evidence>
<feature type="region of interest" description="Disordered" evidence="8">
    <location>
        <begin position="140"/>
        <end position="159"/>
    </location>
</feature>
<dbReference type="SUPFAM" id="SSF75704">
    <property type="entry name" value="Mitotic arrest deficient-like 1, Mad1"/>
    <property type="match status" value="1"/>
</dbReference>
<evidence type="ECO:0000256" key="4">
    <source>
        <dbReference type="ARBA" id="ARBA00022618"/>
    </source>
</evidence>
<keyword evidence="9" id="KW-1133">Transmembrane helix</keyword>
<keyword evidence="6" id="KW-0539">Nucleus</keyword>
<comment type="similarity">
    <text evidence="2">Belongs to the MAD1 family.</text>
</comment>
<feature type="compositionally biased region" description="Basic and acidic residues" evidence="8">
    <location>
        <begin position="74"/>
        <end position="87"/>
    </location>
</feature>
<feature type="compositionally biased region" description="Basic and acidic residues" evidence="8">
    <location>
        <begin position="472"/>
        <end position="484"/>
    </location>
</feature>
<name>A0A4S9C395_AURPU</name>
<evidence type="ECO:0000313" key="10">
    <source>
        <dbReference type="EMBL" id="THX00919.1"/>
    </source>
</evidence>
<dbReference type="PANTHER" id="PTHR23168">
    <property type="entry name" value="MITOTIC SPINDLE ASSEMBLY CHECKPOINT PROTEIN MAD1 MITOTIC ARREST DEFICIENT-LIKE PROTEIN 1"/>
    <property type="match status" value="1"/>
</dbReference>
<dbReference type="EMBL" id="QZAS01000053">
    <property type="protein sequence ID" value="THX00919.1"/>
    <property type="molecule type" value="Genomic_DNA"/>
</dbReference>
<accession>A0A4S9C395</accession>
<feature type="region of interest" description="Disordered" evidence="8">
    <location>
        <begin position="454"/>
        <end position="484"/>
    </location>
</feature>
<dbReference type="AlphaFoldDB" id="A0A4S9C395"/>
<dbReference type="GO" id="GO:0051301">
    <property type="term" value="P:cell division"/>
    <property type="evidence" value="ECO:0007669"/>
    <property type="project" value="UniProtKB-KW"/>
</dbReference>